<dbReference type="GO" id="GO:0005992">
    <property type="term" value="P:trehalose biosynthetic process"/>
    <property type="evidence" value="ECO:0007669"/>
    <property type="project" value="TreeGrafter"/>
</dbReference>
<dbReference type="InterPro" id="IPR006047">
    <property type="entry name" value="GH13_cat_dom"/>
</dbReference>
<dbReference type="EC" id="5.4.99.15" evidence="2"/>
<dbReference type="InterPro" id="IPR017853">
    <property type="entry name" value="GH"/>
</dbReference>
<dbReference type="NCBIfam" id="TIGR02401">
    <property type="entry name" value="trehalose_TreY"/>
    <property type="match status" value="1"/>
</dbReference>
<dbReference type="SUPFAM" id="SSF51445">
    <property type="entry name" value="(Trans)glycosidases"/>
    <property type="match status" value="1"/>
</dbReference>
<sequence length="883" mass="96221">MTDSQIPRATYRLQLESRFGFDDAARVAPYLAELGISHLYLSPILTARRDSTHGYDAVRFDEVSPDLGGRAGLERLSETLAAHGMRLLVDFVPNHMGVGGDRNALWLDLLERGRDSEAARWFDVDWSRHDGRVLVPFLGEPYGRALGSGALTIRLDAEDGGLAVWAHEAHKLPLAPETYRDALPPEFAEGLDGDPAAAKAALSARLADEPVREAIERHLDALNGEAREERGGSRLAALIAAQHWRPAHFRLAADEINYRRFFNISDLAAIRIEDDAVFADAHRLLFDLIEAGIVHGVRLDHVDGLLDPASYCRRLRAASPRPIYLVVEKILSADEMLPQDWGVDGTTGYDFANLALGLMIDPAGETPLTEAYRRFTGESRGFAEIARESKQAIMRDEMASELATITARLAALAAAEADTVDLAPAALRRAVAAILTEFSVYRSYVAAEGPVTEVDRRVIGQAVRRARRRHPMIDPAAFDFVAAVMTLTLPAGTHPPEAVRDAAMRIQQYSGPVMAKGCEDTAFYRYNRLLALNEVGGDPDRFGLRVDAFHRAVARRAAVHPHAVLATSTHDTKRGEDARARLAALSERGDEWAAVVEGWSATLHERAAAAPQAAQISRNDEYAFYQILVGAWPADPSAILADPGAIDALRERIETTMIKVVREAKQESFWVAPNEAYEAAVRTFIGLALGDDGFLGAVGLFVERLAPAGLRNSLIQTVLKLTLPGVPDIYQGAERLDLGMVDPDNRRPVDFERRAASLASNDEEGETPDGVKQGLVAALLALRRRSPALFENGTYEPVFAEGTNAARICAFLRRHAGEGLLVACRLGPEEENGPLRLALPEDVPAEGLRDARAGDAPARLDQALSEAPVAVLTWSDADLSDRS</sequence>
<dbReference type="InterPro" id="IPR012767">
    <property type="entry name" value="Trehalose_TreY"/>
</dbReference>
<feature type="domain" description="Glycosyl hydrolase family 13 catalytic" evidence="1">
    <location>
        <begin position="5"/>
        <end position="533"/>
    </location>
</feature>
<gene>
    <name evidence="2" type="ORF">GGQ63_001412</name>
</gene>
<dbReference type="EMBL" id="JACHOO010000002">
    <property type="protein sequence ID" value="MBB5752360.1"/>
    <property type="molecule type" value="Genomic_DNA"/>
</dbReference>
<comment type="caution">
    <text evidence="2">The sequence shown here is derived from an EMBL/GenBank/DDBJ whole genome shotgun (WGS) entry which is preliminary data.</text>
</comment>
<dbReference type="GO" id="GO:0047470">
    <property type="term" value="F:(1,4)-alpha-D-glucan 1-alpha-D-glucosylmutase activity"/>
    <property type="evidence" value="ECO:0007669"/>
    <property type="project" value="UniProtKB-EC"/>
</dbReference>
<organism evidence="2 3">
    <name type="scientific">Prosthecomicrobium pneumaticum</name>
    <dbReference type="NCBI Taxonomy" id="81895"/>
    <lineage>
        <taxon>Bacteria</taxon>
        <taxon>Pseudomonadati</taxon>
        <taxon>Pseudomonadota</taxon>
        <taxon>Alphaproteobacteria</taxon>
        <taxon>Hyphomicrobiales</taxon>
        <taxon>Kaistiaceae</taxon>
        <taxon>Prosthecomicrobium</taxon>
    </lineage>
</organism>
<dbReference type="CDD" id="cd11336">
    <property type="entry name" value="AmyAc_MTSase"/>
    <property type="match status" value="1"/>
</dbReference>
<dbReference type="Gene3D" id="3.20.20.80">
    <property type="entry name" value="Glycosidases"/>
    <property type="match status" value="3"/>
</dbReference>
<dbReference type="InterPro" id="IPR013797">
    <property type="entry name" value="Maltooligo_trehalose_synth_4"/>
</dbReference>
<name>A0A7W9CUY8_9HYPH</name>
<accession>A0A7W9CUY8</accession>
<dbReference type="RefSeq" id="WP_183853938.1">
    <property type="nucleotide sequence ID" value="NZ_JACHOO010000002.1"/>
</dbReference>
<evidence type="ECO:0000259" key="1">
    <source>
        <dbReference type="SMART" id="SM00642"/>
    </source>
</evidence>
<dbReference type="PANTHER" id="PTHR10357:SF216">
    <property type="entry name" value="MALTOOLIGOSYL TREHALOSE SYNTHASE-RELATED"/>
    <property type="match status" value="1"/>
</dbReference>
<dbReference type="Gene3D" id="1.10.10.470">
    <property type="entry name" value="Maltooligosyl trehalose synthase, domain 4"/>
    <property type="match status" value="1"/>
</dbReference>
<proteinExistence type="predicted"/>
<dbReference type="SMART" id="SM00642">
    <property type="entry name" value="Aamy"/>
    <property type="match status" value="1"/>
</dbReference>
<dbReference type="Pfam" id="PF00128">
    <property type="entry name" value="Alpha-amylase"/>
    <property type="match status" value="1"/>
</dbReference>
<dbReference type="AlphaFoldDB" id="A0A7W9CUY8"/>
<evidence type="ECO:0000313" key="2">
    <source>
        <dbReference type="EMBL" id="MBB5752360.1"/>
    </source>
</evidence>
<dbReference type="PANTHER" id="PTHR10357">
    <property type="entry name" value="ALPHA-AMYLASE FAMILY MEMBER"/>
    <property type="match status" value="1"/>
</dbReference>
<reference evidence="2 3" key="1">
    <citation type="submission" date="2020-08" db="EMBL/GenBank/DDBJ databases">
        <title>Genomic Encyclopedia of Type Strains, Phase IV (KMG-IV): sequencing the most valuable type-strain genomes for metagenomic binning, comparative biology and taxonomic classification.</title>
        <authorList>
            <person name="Goeker M."/>
        </authorList>
    </citation>
    <scope>NUCLEOTIDE SEQUENCE [LARGE SCALE GENOMIC DNA]</scope>
    <source>
        <strain evidence="2 3">DSM 16268</strain>
    </source>
</reference>
<dbReference type="GO" id="GO:0030980">
    <property type="term" value="P:alpha-glucan catabolic process"/>
    <property type="evidence" value="ECO:0007669"/>
    <property type="project" value="TreeGrafter"/>
</dbReference>
<keyword evidence="2" id="KW-0413">Isomerase</keyword>
<keyword evidence="3" id="KW-1185">Reference proteome</keyword>
<dbReference type="Proteomes" id="UP000523821">
    <property type="component" value="Unassembled WGS sequence"/>
</dbReference>
<protein>
    <submittedName>
        <fullName evidence="2">(1-&gt;4)-alpha-D-glucan 1-alpha-D-glucosylmutase</fullName>
        <ecNumber evidence="2">5.4.99.15</ecNumber>
    </submittedName>
</protein>
<evidence type="ECO:0000313" key="3">
    <source>
        <dbReference type="Proteomes" id="UP000523821"/>
    </source>
</evidence>